<proteinExistence type="inferred from homology"/>
<dbReference type="CDD" id="cd00299">
    <property type="entry name" value="GST_C_family"/>
    <property type="match status" value="1"/>
</dbReference>
<dbReference type="SUPFAM" id="SSF52833">
    <property type="entry name" value="Thioredoxin-like"/>
    <property type="match status" value="1"/>
</dbReference>
<feature type="domain" description="GST C-terminal" evidence="4">
    <location>
        <begin position="92"/>
        <end position="221"/>
    </location>
</feature>
<evidence type="ECO:0008006" key="7">
    <source>
        <dbReference type="Google" id="ProtNLM"/>
    </source>
</evidence>
<protein>
    <recommendedName>
        <fullName evidence="7">Glutathione S-transferase rho</fullName>
    </recommendedName>
</protein>
<dbReference type="PANTHER" id="PTHR44051">
    <property type="entry name" value="GLUTATHIONE S-TRANSFERASE-RELATED"/>
    <property type="match status" value="1"/>
</dbReference>
<dbReference type="FunFam" id="3.40.30.10:FF:000221">
    <property type="entry name" value="Glutathione S-transferase rho"/>
    <property type="match status" value="1"/>
</dbReference>
<dbReference type="STRING" id="8022.A0A060W2B1"/>
<dbReference type="AlphaFoldDB" id="A0A060W2B1"/>
<feature type="domain" description="GST N-terminal" evidence="3">
    <location>
        <begin position="3"/>
        <end position="85"/>
    </location>
</feature>
<dbReference type="SFLD" id="SFLDG00358">
    <property type="entry name" value="Main_(cytGST)"/>
    <property type="match status" value="1"/>
</dbReference>
<dbReference type="InterPro" id="IPR010987">
    <property type="entry name" value="Glutathione-S-Trfase_C-like"/>
</dbReference>
<dbReference type="Pfam" id="PF14497">
    <property type="entry name" value="GST_C_3"/>
    <property type="match status" value="1"/>
</dbReference>
<evidence type="ECO:0000256" key="2">
    <source>
        <dbReference type="SAM" id="SignalP"/>
    </source>
</evidence>
<dbReference type="Gene3D" id="1.20.1050.10">
    <property type="match status" value="1"/>
</dbReference>
<evidence type="ECO:0000256" key="1">
    <source>
        <dbReference type="ARBA" id="ARBA00007409"/>
    </source>
</evidence>
<dbReference type="CDD" id="cd00570">
    <property type="entry name" value="GST_N_family"/>
    <property type="match status" value="1"/>
</dbReference>
<evidence type="ECO:0000313" key="6">
    <source>
        <dbReference type="Proteomes" id="UP000193380"/>
    </source>
</evidence>
<dbReference type="PROSITE" id="PS50404">
    <property type="entry name" value="GST_NTER"/>
    <property type="match status" value="1"/>
</dbReference>
<feature type="chain" id="PRO_5001589479" description="Glutathione S-transferase rho" evidence="2">
    <location>
        <begin position="23"/>
        <end position="229"/>
    </location>
</feature>
<evidence type="ECO:0000259" key="3">
    <source>
        <dbReference type="PROSITE" id="PS50404"/>
    </source>
</evidence>
<evidence type="ECO:0000313" key="5">
    <source>
        <dbReference type="EMBL" id="CDQ59389.1"/>
    </source>
</evidence>
<dbReference type="Gene3D" id="3.40.30.10">
    <property type="entry name" value="Glutaredoxin"/>
    <property type="match status" value="1"/>
</dbReference>
<sequence length="229" mass="26867">MANNMTLLWCTFSVPCWRVMIALEEKMLQGYNQTLLDFDKEEHKSTIVMDLNPRAQLPTFKHGDCIVNESYGACMYLENQFRSQGTQMIPEGLAEQALMYQRMFEGQTFYKKLSDVVYYEYYVPQGERHDSAIKRNKDNLAIEIKLWEGYFQKMEAGSYLAGKAFSLADVLVFPTIAYSFRSGLSAERYPKLRAYYSMMKDRPSVKTTWPPHWLEDQEKPQWGDFLKEL</sequence>
<dbReference type="InterPro" id="IPR036249">
    <property type="entry name" value="Thioredoxin-like_sf"/>
</dbReference>
<dbReference type="InterPro" id="IPR004046">
    <property type="entry name" value="GST_C"/>
</dbReference>
<dbReference type="Proteomes" id="UP000193380">
    <property type="component" value="Unassembled WGS sequence"/>
</dbReference>
<dbReference type="EMBL" id="FR904324">
    <property type="protein sequence ID" value="CDQ59389.1"/>
    <property type="molecule type" value="Genomic_DNA"/>
</dbReference>
<dbReference type="OrthoDB" id="2309723at2759"/>
<dbReference type="PANTHER" id="PTHR44051:SF8">
    <property type="entry name" value="GLUTATHIONE S-TRANSFERASE GSTA"/>
    <property type="match status" value="1"/>
</dbReference>
<dbReference type="InterPro" id="IPR036282">
    <property type="entry name" value="Glutathione-S-Trfase_C_sf"/>
</dbReference>
<reference evidence="5" key="2">
    <citation type="submission" date="2014-03" db="EMBL/GenBank/DDBJ databases">
        <authorList>
            <person name="Genoscope - CEA"/>
        </authorList>
    </citation>
    <scope>NUCLEOTIDE SEQUENCE</scope>
</reference>
<dbReference type="FunFam" id="1.20.1050.10:FF:000046">
    <property type="entry name" value="Glutathione S-transferase rho"/>
    <property type="match status" value="1"/>
</dbReference>
<keyword evidence="2" id="KW-0732">Signal</keyword>
<gene>
    <name evidence="5" type="ORF">GSONMT00079728001</name>
</gene>
<dbReference type="PaxDb" id="8022-A0A060W2B1"/>
<comment type="similarity">
    <text evidence="1">Belongs to the GST superfamily.</text>
</comment>
<accession>A0A060W2B1</accession>
<name>A0A060W2B1_ONCMY</name>
<dbReference type="PROSITE" id="PS50405">
    <property type="entry name" value="GST_CTER"/>
    <property type="match status" value="1"/>
</dbReference>
<organism evidence="5 6">
    <name type="scientific">Oncorhynchus mykiss</name>
    <name type="common">Rainbow trout</name>
    <name type="synonym">Salmo gairdneri</name>
    <dbReference type="NCBI Taxonomy" id="8022"/>
    <lineage>
        <taxon>Eukaryota</taxon>
        <taxon>Metazoa</taxon>
        <taxon>Chordata</taxon>
        <taxon>Craniata</taxon>
        <taxon>Vertebrata</taxon>
        <taxon>Euteleostomi</taxon>
        <taxon>Actinopterygii</taxon>
        <taxon>Neopterygii</taxon>
        <taxon>Teleostei</taxon>
        <taxon>Protacanthopterygii</taxon>
        <taxon>Salmoniformes</taxon>
        <taxon>Salmonidae</taxon>
        <taxon>Salmoninae</taxon>
        <taxon>Oncorhynchus</taxon>
    </lineage>
</organism>
<dbReference type="Pfam" id="PF13417">
    <property type="entry name" value="GST_N_3"/>
    <property type="match status" value="1"/>
</dbReference>
<evidence type="ECO:0000259" key="4">
    <source>
        <dbReference type="PROSITE" id="PS50405"/>
    </source>
</evidence>
<dbReference type="InterPro" id="IPR040079">
    <property type="entry name" value="Glutathione_S-Trfase"/>
</dbReference>
<dbReference type="SFLD" id="SFLDS00019">
    <property type="entry name" value="Glutathione_Transferase_(cytos"/>
    <property type="match status" value="1"/>
</dbReference>
<dbReference type="SUPFAM" id="SSF47616">
    <property type="entry name" value="GST C-terminal domain-like"/>
    <property type="match status" value="1"/>
</dbReference>
<reference evidence="5" key="1">
    <citation type="journal article" date="2014" name="Nat. Commun.">
        <title>The rainbow trout genome provides novel insights into evolution after whole-genome duplication in vertebrates.</title>
        <authorList>
            <person name="Berthelot C."/>
            <person name="Brunet F."/>
            <person name="Chalopin D."/>
            <person name="Juanchich A."/>
            <person name="Bernard M."/>
            <person name="Noel B."/>
            <person name="Bento P."/>
            <person name="Da Silva C."/>
            <person name="Labadie K."/>
            <person name="Alberti A."/>
            <person name="Aury J.M."/>
            <person name="Louis A."/>
            <person name="Dehais P."/>
            <person name="Bardou P."/>
            <person name="Montfort J."/>
            <person name="Klopp C."/>
            <person name="Cabau C."/>
            <person name="Gaspin C."/>
            <person name="Thorgaard G.H."/>
            <person name="Boussaha M."/>
            <person name="Quillet E."/>
            <person name="Guyomard R."/>
            <person name="Galiana D."/>
            <person name="Bobe J."/>
            <person name="Volff J.N."/>
            <person name="Genet C."/>
            <person name="Wincker P."/>
            <person name="Jaillon O."/>
            <person name="Roest Crollius H."/>
            <person name="Guiguen Y."/>
        </authorList>
    </citation>
    <scope>NUCLEOTIDE SEQUENCE [LARGE SCALE GENOMIC DNA]</scope>
</reference>
<feature type="signal peptide" evidence="2">
    <location>
        <begin position="1"/>
        <end position="22"/>
    </location>
</feature>
<dbReference type="InterPro" id="IPR004045">
    <property type="entry name" value="Glutathione_S-Trfase_N"/>
</dbReference>